<feature type="transmembrane region" description="Helical" evidence="1">
    <location>
        <begin position="334"/>
        <end position="354"/>
    </location>
</feature>
<evidence type="ECO:0000256" key="1">
    <source>
        <dbReference type="SAM" id="Phobius"/>
    </source>
</evidence>
<feature type="transmembrane region" description="Helical" evidence="1">
    <location>
        <begin position="89"/>
        <end position="108"/>
    </location>
</feature>
<feature type="transmembrane region" description="Helical" evidence="1">
    <location>
        <begin position="305"/>
        <end position="328"/>
    </location>
</feature>
<reference evidence="2 3" key="1">
    <citation type="journal article" date="2015" name="Nature">
        <title>rRNA introns, odd ribosomes, and small enigmatic genomes across a large radiation of phyla.</title>
        <authorList>
            <person name="Brown C.T."/>
            <person name="Hug L.A."/>
            <person name="Thomas B.C."/>
            <person name="Sharon I."/>
            <person name="Castelle C.J."/>
            <person name="Singh A."/>
            <person name="Wilkins M.J."/>
            <person name="Williams K.H."/>
            <person name="Banfield J.F."/>
        </authorList>
    </citation>
    <scope>NUCLEOTIDE SEQUENCE [LARGE SCALE GENOMIC DNA]</scope>
</reference>
<evidence type="ECO:0000313" key="3">
    <source>
        <dbReference type="Proteomes" id="UP000033947"/>
    </source>
</evidence>
<feature type="transmembrane region" description="Helical" evidence="1">
    <location>
        <begin position="114"/>
        <end position="132"/>
    </location>
</feature>
<name>A0A0G0YQZ7_UNCKA</name>
<dbReference type="EMBL" id="LCBB01000011">
    <property type="protein sequence ID" value="KKS02788.1"/>
    <property type="molecule type" value="Genomic_DNA"/>
</dbReference>
<protein>
    <recommendedName>
        <fullName evidence="4">Glycosyltransferase RgtA/B/C/D-like domain-containing protein</fullName>
    </recommendedName>
</protein>
<feature type="transmembrane region" description="Helical" evidence="1">
    <location>
        <begin position="213"/>
        <end position="234"/>
    </location>
</feature>
<proteinExistence type="predicted"/>
<gene>
    <name evidence="2" type="ORF">UU55_C0011G0027</name>
</gene>
<keyword evidence="1" id="KW-0812">Transmembrane</keyword>
<evidence type="ECO:0000313" key="2">
    <source>
        <dbReference type="EMBL" id="KKS02788.1"/>
    </source>
</evidence>
<dbReference type="AlphaFoldDB" id="A0A0G0YQZ7"/>
<dbReference type="Proteomes" id="UP000033947">
    <property type="component" value="Unassembled WGS sequence"/>
</dbReference>
<accession>A0A0G0YQZ7</accession>
<feature type="transmembrane region" description="Helical" evidence="1">
    <location>
        <begin position="20"/>
        <end position="39"/>
    </location>
</feature>
<evidence type="ECO:0008006" key="4">
    <source>
        <dbReference type="Google" id="ProtNLM"/>
    </source>
</evidence>
<comment type="caution">
    <text evidence="2">The sequence shown here is derived from an EMBL/GenBank/DDBJ whole genome shotgun (WGS) entry which is preliminary data.</text>
</comment>
<organism evidence="2 3">
    <name type="scientific">candidate division WWE3 bacterium GW2011_GWC2_41_23</name>
    <dbReference type="NCBI Taxonomy" id="1619123"/>
    <lineage>
        <taxon>Bacteria</taxon>
        <taxon>Katanobacteria</taxon>
    </lineage>
</organism>
<sequence>MMWREIADNLKRYLPKAIFFLYLGTFFFSKTNLVIVDLGRHLMNGKLFLEQGTVLRTNLYSYTYSDFPVITHHWGAGVIYYLVHALTGFNGLIILGVLLAILTAFFLFKNSQKRGSFVAFALVALLLFPLFASRKEVRPESFSYLFVAVYIYIFESYRAGRLNLKFMYPLMFLLQLFWVNIHIFFVFGILTVFIYIAHAIITEKSINLRRKMLALLFLVIAASAINPFFIKGLFTPFNIFKNYGYMIAENQSVFFLQRLAPKFEYFYFEMIVVLFIGCLAFLLYKKKIKEDLPLIMVSLMFTVLALRYVRAFPLFVVGSVPLFVSALGYIKNRVLVYVAFGFVLLLGFIPRSYFSPFQRGFGMGLGKDSLESAEFFLKNGLQGPVFNNYDIGSYLIYNLYPKEKVFVDNRPEAYPEDFFTQVYVPMQEKEEKWREVAAQYNFNVIFFYRRDYTPWAQPFLITRLADQEWVPVYVDDLALILVRNGAPNKDLIEKYRLPPEMFVVTK</sequence>
<feature type="transmembrane region" description="Helical" evidence="1">
    <location>
        <begin position="177"/>
        <end position="201"/>
    </location>
</feature>
<keyword evidence="1" id="KW-0472">Membrane</keyword>
<keyword evidence="1" id="KW-1133">Transmembrane helix</keyword>
<feature type="transmembrane region" description="Helical" evidence="1">
    <location>
        <begin position="141"/>
        <end position="157"/>
    </location>
</feature>
<feature type="transmembrane region" description="Helical" evidence="1">
    <location>
        <begin position="265"/>
        <end position="284"/>
    </location>
</feature>